<dbReference type="PANTHER" id="PTHR42953">
    <property type="entry name" value="HIGH-AFFINITY ZINC UPTAKE SYSTEM PROTEIN ZNUA-RELATED"/>
    <property type="match status" value="1"/>
</dbReference>
<evidence type="ECO:0000313" key="6">
    <source>
        <dbReference type="EMBL" id="KRN27066.1"/>
    </source>
</evidence>
<organism evidence="6 7">
    <name type="scientific">Secundilactobacillus similis DSM 23365 = JCM 2765</name>
    <dbReference type="NCBI Taxonomy" id="1423804"/>
    <lineage>
        <taxon>Bacteria</taxon>
        <taxon>Bacillati</taxon>
        <taxon>Bacillota</taxon>
        <taxon>Bacilli</taxon>
        <taxon>Lactobacillales</taxon>
        <taxon>Lactobacillaceae</taxon>
        <taxon>Secundilactobacillus</taxon>
    </lineage>
</organism>
<keyword evidence="7" id="KW-1185">Reference proteome</keyword>
<comment type="subcellular location">
    <subcellularLocation>
        <location evidence="1">Cell envelope</location>
    </subcellularLocation>
</comment>
<dbReference type="RefSeq" id="WP_054735658.1">
    <property type="nucleotide sequence ID" value="NZ_AYZM01000001.1"/>
</dbReference>
<dbReference type="STRING" id="1423804.FD14_GL000705"/>
<dbReference type="SUPFAM" id="SSF53807">
    <property type="entry name" value="Helical backbone' metal receptor"/>
    <property type="match status" value="1"/>
</dbReference>
<evidence type="ECO:0000256" key="3">
    <source>
        <dbReference type="ARBA" id="ARBA00022723"/>
    </source>
</evidence>
<gene>
    <name evidence="6" type="ORF">FD14_GL000705</name>
</gene>
<evidence type="ECO:0000256" key="4">
    <source>
        <dbReference type="ARBA" id="ARBA00022729"/>
    </source>
</evidence>
<dbReference type="Proteomes" id="UP000051442">
    <property type="component" value="Unassembled WGS sequence"/>
</dbReference>
<reference evidence="6 7" key="1">
    <citation type="journal article" date="2015" name="Genome Announc.">
        <title>Expanding the biotechnology potential of lactobacilli through comparative genomics of 213 strains and associated genera.</title>
        <authorList>
            <person name="Sun Z."/>
            <person name="Harris H.M."/>
            <person name="McCann A."/>
            <person name="Guo C."/>
            <person name="Argimon S."/>
            <person name="Zhang W."/>
            <person name="Yang X."/>
            <person name="Jeffery I.B."/>
            <person name="Cooney J.C."/>
            <person name="Kagawa T.F."/>
            <person name="Liu W."/>
            <person name="Song Y."/>
            <person name="Salvetti E."/>
            <person name="Wrobel A."/>
            <person name="Rasinkangas P."/>
            <person name="Parkhill J."/>
            <person name="Rea M.C."/>
            <person name="O'Sullivan O."/>
            <person name="Ritari J."/>
            <person name="Douillard F.P."/>
            <person name="Paul Ross R."/>
            <person name="Yang R."/>
            <person name="Briner A.E."/>
            <person name="Felis G.E."/>
            <person name="de Vos W.M."/>
            <person name="Barrangou R."/>
            <person name="Klaenhammer T.R."/>
            <person name="Caufield P.W."/>
            <person name="Cui Y."/>
            <person name="Zhang H."/>
            <person name="O'Toole P.W."/>
        </authorList>
    </citation>
    <scope>NUCLEOTIDE SEQUENCE [LARGE SCALE GENOMIC DNA]</scope>
    <source>
        <strain evidence="6 7">DSM 23365</strain>
    </source>
</reference>
<dbReference type="PANTHER" id="PTHR42953:SF1">
    <property type="entry name" value="METAL-BINDING PROTEIN HI_0362-RELATED"/>
    <property type="match status" value="1"/>
</dbReference>
<comment type="caution">
    <text evidence="6">The sequence shown here is derived from an EMBL/GenBank/DDBJ whole genome shotgun (WGS) entry which is preliminary data.</text>
</comment>
<evidence type="ECO:0000313" key="7">
    <source>
        <dbReference type="Proteomes" id="UP000051442"/>
    </source>
</evidence>
<dbReference type="InterPro" id="IPR050492">
    <property type="entry name" value="Bact_metal-bind_prot9"/>
</dbReference>
<evidence type="ECO:0000256" key="5">
    <source>
        <dbReference type="SAM" id="SignalP"/>
    </source>
</evidence>
<dbReference type="PATRIC" id="fig|1423804.4.peg.756"/>
<dbReference type="EMBL" id="AYZM01000001">
    <property type="protein sequence ID" value="KRN27066.1"/>
    <property type="molecule type" value="Genomic_DNA"/>
</dbReference>
<dbReference type="Gene3D" id="3.40.50.1980">
    <property type="entry name" value="Nitrogenase molybdenum iron protein domain"/>
    <property type="match status" value="2"/>
</dbReference>
<dbReference type="OrthoDB" id="9810636at2"/>
<dbReference type="GO" id="GO:0046872">
    <property type="term" value="F:metal ion binding"/>
    <property type="evidence" value="ECO:0007669"/>
    <property type="project" value="UniProtKB-KW"/>
</dbReference>
<feature type="signal peptide" evidence="5">
    <location>
        <begin position="1"/>
        <end position="22"/>
    </location>
</feature>
<evidence type="ECO:0000256" key="1">
    <source>
        <dbReference type="ARBA" id="ARBA00004196"/>
    </source>
</evidence>
<name>A0A0R2FPY9_9LACO</name>
<protein>
    <submittedName>
        <fullName evidence="6">ABC-type metal ion transport system, periplasmic component surface adhesin</fullName>
    </submittedName>
</protein>
<dbReference type="Pfam" id="PF01297">
    <property type="entry name" value="ZnuA"/>
    <property type="match status" value="1"/>
</dbReference>
<keyword evidence="4 5" id="KW-0732">Signal</keyword>
<proteinExistence type="predicted"/>
<accession>A0A0R2FPY9</accession>
<feature type="chain" id="PRO_5038915498" evidence="5">
    <location>
        <begin position="23"/>
        <end position="302"/>
    </location>
</feature>
<keyword evidence="3" id="KW-0479">Metal-binding</keyword>
<keyword evidence="2" id="KW-0813">Transport</keyword>
<dbReference type="AlphaFoldDB" id="A0A0R2FPY9"/>
<evidence type="ECO:0000256" key="2">
    <source>
        <dbReference type="ARBA" id="ARBA00022448"/>
    </source>
</evidence>
<dbReference type="PROSITE" id="PS51257">
    <property type="entry name" value="PROKAR_LIPOPROTEIN"/>
    <property type="match status" value="1"/>
</dbReference>
<dbReference type="GO" id="GO:0030001">
    <property type="term" value="P:metal ion transport"/>
    <property type="evidence" value="ECO:0007669"/>
    <property type="project" value="InterPro"/>
</dbReference>
<dbReference type="InterPro" id="IPR006127">
    <property type="entry name" value="ZnuA-like"/>
</dbReference>
<dbReference type="GO" id="GO:0030313">
    <property type="term" value="C:cell envelope"/>
    <property type="evidence" value="ECO:0007669"/>
    <property type="project" value="UniProtKB-SubCell"/>
</dbReference>
<sequence length="302" mass="33893">MLFKRQILPLITLIAISFSLLALSGCTPNTQAKRTHPQSIRVVSSLDFYGEAAKAVLGDKGTVTSIIDKPSMEPHEFEATTQTAKTVSDADVVIYNGLGYDSWMTRLTQDTQAATVNVSGNVMHKNDGDNEHVWYDMKTMPKLARYLVKKFSTLQPQNKAYFAANAKRYINSLTPLQRKVAQLKANSNGARVNVSEPVFDYALTEMGYHQNNNHYAQAVQNDTDPSPKDIKQMQADITNHKIAFFVVNSQEISKMTTNLLQLAYKSHVPVVKVTESQPAHTTYEQWMMRQFNQVQAAQRATD</sequence>